<dbReference type="AlphaFoldDB" id="A0A2I9D693"/>
<dbReference type="EMBL" id="BFAG01000006">
    <property type="protein sequence ID" value="GBF05940.1"/>
    <property type="molecule type" value="Genomic_DNA"/>
</dbReference>
<dbReference type="PANTHER" id="PTHR42951:SF14">
    <property type="entry name" value="METALLO-BETA-LACTAMASE SUPERFAMILY PROTEIN"/>
    <property type="match status" value="1"/>
</dbReference>
<feature type="domain" description="Metallo-beta-lactamase" evidence="1">
    <location>
        <begin position="18"/>
        <end position="209"/>
    </location>
</feature>
<dbReference type="Gene3D" id="3.60.15.10">
    <property type="entry name" value="Ribonuclease Z/Hydroxyacylglutathione hydrolase-like"/>
    <property type="match status" value="1"/>
</dbReference>
<dbReference type="SMART" id="SM00849">
    <property type="entry name" value="Lactamase_B"/>
    <property type="match status" value="1"/>
</dbReference>
<dbReference type="PANTHER" id="PTHR42951">
    <property type="entry name" value="METALLO-BETA-LACTAMASE DOMAIN-CONTAINING"/>
    <property type="match status" value="1"/>
</dbReference>
<name>A0A2I9D693_9DEIO</name>
<dbReference type="InterPro" id="IPR001279">
    <property type="entry name" value="Metallo-B-lactamas"/>
</dbReference>
<dbReference type="OrthoDB" id="11380at2"/>
<dbReference type="InterPro" id="IPR036866">
    <property type="entry name" value="RibonucZ/Hydroxyglut_hydro"/>
</dbReference>
<accession>A0A2I9D693</accession>
<evidence type="ECO:0000259" key="1">
    <source>
        <dbReference type="SMART" id="SM00849"/>
    </source>
</evidence>
<evidence type="ECO:0000313" key="2">
    <source>
        <dbReference type="EMBL" id="GBF05940.1"/>
    </source>
</evidence>
<dbReference type="CDD" id="cd07743">
    <property type="entry name" value="metallo-hydrolase-like_MBL-fold"/>
    <property type="match status" value="1"/>
</dbReference>
<proteinExistence type="predicted"/>
<gene>
    <name evidence="2" type="ORF">DAERI_060200</name>
</gene>
<dbReference type="RefSeq" id="WP_103129341.1">
    <property type="nucleotide sequence ID" value="NZ_BFAG01000006.1"/>
</dbReference>
<keyword evidence="3" id="KW-1185">Reference proteome</keyword>
<sequence length="300" mass="31060">MTSPLQTLAPGVHFLPGAVNSVVLEDGQGGALLVDTGLDDSHARKLLRALEGMGLTPTAILNTHSHADHHGGNAFLLKRFPGLEVYAPPLEAAIIREPILEPLFLFGARPPRDLQTKFLLAPASPARPLPDTGPVRLGGVEVELLDVAGHAMGMVAVRVGDVLYAADALFGPDSLGKHPLTFCADSRLQKEAAARLGELAGVRLVLPGHGEPTGDLAGLVAANLAAYERTTGAVLEAVRAGAAPVDELLARVCAALGVEMTNAGAVVLGRAVVSAHLTELQEAGAVELRVEGNRLTFASL</sequence>
<reference evidence="3" key="1">
    <citation type="submission" date="2018-01" db="EMBL/GenBank/DDBJ databases">
        <title>Draft Genome Sequence of the Radioresistant Bacterium Deinococcus aerius TR0125, Isolated from the Higher Atmosphere above Japan.</title>
        <authorList>
            <person name="Satoh K."/>
            <person name="Arai H."/>
            <person name="Sanzen T."/>
            <person name="Kawaguchi Y."/>
            <person name="Hayashi H."/>
            <person name="Yokobori S."/>
            <person name="Yamagishi A."/>
            <person name="Oono Y."/>
            <person name="Narumi I."/>
        </authorList>
    </citation>
    <scope>NUCLEOTIDE SEQUENCE [LARGE SCALE GENOMIC DNA]</scope>
    <source>
        <strain evidence="3">TR0125</strain>
    </source>
</reference>
<dbReference type="Pfam" id="PF00753">
    <property type="entry name" value="Lactamase_B"/>
    <property type="match status" value="1"/>
</dbReference>
<evidence type="ECO:0000313" key="3">
    <source>
        <dbReference type="Proteomes" id="UP000236569"/>
    </source>
</evidence>
<comment type="caution">
    <text evidence="2">The sequence shown here is derived from an EMBL/GenBank/DDBJ whole genome shotgun (WGS) entry which is preliminary data.</text>
</comment>
<protein>
    <submittedName>
        <fullName evidence="2">Beta-lactamase-like protein</fullName>
    </submittedName>
</protein>
<dbReference type="Proteomes" id="UP000236569">
    <property type="component" value="Unassembled WGS sequence"/>
</dbReference>
<organism evidence="2 3">
    <name type="scientific">Deinococcus aerius</name>
    <dbReference type="NCBI Taxonomy" id="200253"/>
    <lineage>
        <taxon>Bacteria</taxon>
        <taxon>Thermotogati</taxon>
        <taxon>Deinococcota</taxon>
        <taxon>Deinococci</taxon>
        <taxon>Deinococcales</taxon>
        <taxon>Deinococcaceae</taxon>
        <taxon>Deinococcus</taxon>
    </lineage>
</organism>
<dbReference type="SUPFAM" id="SSF56281">
    <property type="entry name" value="Metallo-hydrolase/oxidoreductase"/>
    <property type="match status" value="1"/>
</dbReference>
<dbReference type="InterPro" id="IPR050855">
    <property type="entry name" value="NDM-1-like"/>
</dbReference>